<feature type="non-terminal residue" evidence="2">
    <location>
        <position position="573"/>
    </location>
</feature>
<feature type="compositionally biased region" description="Basic residues" evidence="1">
    <location>
        <begin position="53"/>
        <end position="93"/>
    </location>
</feature>
<feature type="compositionally biased region" description="Basic residues" evidence="1">
    <location>
        <begin position="321"/>
        <end position="340"/>
    </location>
</feature>
<organism evidence="2">
    <name type="scientific">uncultured Friedmanniella sp</name>
    <dbReference type="NCBI Taxonomy" id="335381"/>
    <lineage>
        <taxon>Bacteria</taxon>
        <taxon>Bacillati</taxon>
        <taxon>Actinomycetota</taxon>
        <taxon>Actinomycetes</taxon>
        <taxon>Propionibacteriales</taxon>
        <taxon>Nocardioidaceae</taxon>
        <taxon>Friedmanniella</taxon>
        <taxon>environmental samples</taxon>
    </lineage>
</organism>
<feature type="compositionally biased region" description="Basic and acidic residues" evidence="1">
    <location>
        <begin position="382"/>
        <end position="391"/>
    </location>
</feature>
<keyword evidence="2" id="KW-0472">Membrane</keyword>
<feature type="compositionally biased region" description="Basic and acidic residues" evidence="1">
    <location>
        <begin position="1"/>
        <end position="14"/>
    </location>
</feature>
<dbReference type="AlphaFoldDB" id="A0A6J4LEI9"/>
<sequence length="573" mass="63548">DLRHPPRERGDDRGGPAGRHRHRPAARRERGHPGDPGGLHPPLRPAALPALVHRGRRRLGPGRHRLPRRLRHRREHRHRLRHHQRAVGHRGLRRRDLPDRVPGRLLRRPLQPRPRPDHPGQRVRVLRLGGQQRHLRDLHLHLLRPRGLDHGPGPRGGPRGAAVGGVRGLHGRHLPAGRLRHEGAHQAAAVDDAALAGAHGGAVRLPGRRAPGVGHLVLRLPGRERAGRAEPRLGDAGRRRLPVPDRPDRGADRLPALHAAADAGELAPLVAGDDPRRPGLGDLRRGQAGHRAVPRRLPHRERGRRRRRGQPAGAPVPRDLPRHHAGAARARPRRRPRRHQPGQDQRDERLLRLVGLDQLLHPRDQALPGTAGLPRRQPAHRAGADGGEHVRLPQHHPRLLRQLRDGLDRHRRLRHHLQQVPAEAQPPAAGVPPRDALRRQPRRLRLDARGGRRLDPRVLRRSGGRDSALLAAGGHRPRPGPAARAGRGDPRPLLPAPGRPGRPAARRRRPGPARAGRARQPIRRPAHLPRLPAGLRTARHGRLPDPRGGGLLAVPQHRQGRRPRAARPARSGL</sequence>
<feature type="compositionally biased region" description="Low complexity" evidence="1">
    <location>
        <begin position="418"/>
        <end position="434"/>
    </location>
</feature>
<feature type="region of interest" description="Disordered" evidence="1">
    <location>
        <begin position="227"/>
        <end position="252"/>
    </location>
</feature>
<feature type="region of interest" description="Disordered" evidence="1">
    <location>
        <begin position="1"/>
        <end position="121"/>
    </location>
</feature>
<feature type="compositionally biased region" description="Basic and acidic residues" evidence="1">
    <location>
        <begin position="273"/>
        <end position="285"/>
    </location>
</feature>
<protein>
    <submittedName>
        <fullName evidence="2">Transmembrane protein</fullName>
    </submittedName>
</protein>
<accession>A0A6J4LEI9</accession>
<evidence type="ECO:0000313" key="2">
    <source>
        <dbReference type="EMBL" id="CAA9328643.1"/>
    </source>
</evidence>
<feature type="compositionally biased region" description="Basic and acidic residues" evidence="1">
    <location>
        <begin position="444"/>
        <end position="458"/>
    </location>
</feature>
<reference evidence="2" key="1">
    <citation type="submission" date="2020-02" db="EMBL/GenBank/DDBJ databases">
        <authorList>
            <person name="Meier V. D."/>
        </authorList>
    </citation>
    <scope>NUCLEOTIDE SEQUENCE</scope>
    <source>
        <strain evidence="2">AVDCRST_MAG48</strain>
    </source>
</reference>
<feature type="compositionally biased region" description="Basic residues" evidence="1">
    <location>
        <begin position="558"/>
        <end position="567"/>
    </location>
</feature>
<evidence type="ECO:0000256" key="1">
    <source>
        <dbReference type="SAM" id="MobiDB-lite"/>
    </source>
</evidence>
<feature type="compositionally biased region" description="Low complexity" evidence="1">
    <location>
        <begin position="38"/>
        <end position="51"/>
    </location>
</feature>
<feature type="compositionally biased region" description="Basic residues" evidence="1">
    <location>
        <begin position="292"/>
        <end position="309"/>
    </location>
</feature>
<feature type="compositionally biased region" description="Basic residues" evidence="1">
    <location>
        <begin position="504"/>
        <end position="527"/>
    </location>
</feature>
<proteinExistence type="predicted"/>
<feature type="non-terminal residue" evidence="2">
    <location>
        <position position="1"/>
    </location>
</feature>
<feature type="region of interest" description="Disordered" evidence="1">
    <location>
        <begin position="417"/>
        <end position="573"/>
    </location>
</feature>
<keyword evidence="2" id="KW-0812">Transmembrane</keyword>
<gene>
    <name evidence="2" type="ORF">AVDCRST_MAG48-3018</name>
</gene>
<name>A0A6J4LEI9_9ACTN</name>
<feature type="region of interest" description="Disordered" evidence="1">
    <location>
        <begin position="361"/>
        <end position="398"/>
    </location>
</feature>
<feature type="region of interest" description="Disordered" evidence="1">
    <location>
        <begin position="265"/>
        <end position="349"/>
    </location>
</feature>
<dbReference type="EMBL" id="CADCTS010000430">
    <property type="protein sequence ID" value="CAA9328643.1"/>
    <property type="molecule type" value="Genomic_DNA"/>
</dbReference>